<dbReference type="Proteomes" id="UP001176468">
    <property type="component" value="Unassembled WGS sequence"/>
</dbReference>
<keyword evidence="1" id="KW-0812">Transmembrane</keyword>
<dbReference type="InterPro" id="IPR005625">
    <property type="entry name" value="PepSY-ass_TM"/>
</dbReference>
<keyword evidence="3" id="KW-1185">Reference proteome</keyword>
<feature type="transmembrane region" description="Helical" evidence="1">
    <location>
        <begin position="20"/>
        <end position="42"/>
    </location>
</feature>
<dbReference type="EMBL" id="JAUQSZ010000014">
    <property type="protein sequence ID" value="MDO7844281.1"/>
    <property type="molecule type" value="Genomic_DNA"/>
</dbReference>
<reference evidence="2" key="1">
    <citation type="submission" date="2023-07" db="EMBL/GenBank/DDBJ databases">
        <authorList>
            <person name="Kim M.K."/>
        </authorList>
    </citation>
    <scope>NUCLEOTIDE SEQUENCE</scope>
    <source>
        <strain evidence="2">CA1-15</strain>
    </source>
</reference>
<name>A0ABT9A5M4_9SPHN</name>
<evidence type="ECO:0000313" key="3">
    <source>
        <dbReference type="Proteomes" id="UP001176468"/>
    </source>
</evidence>
<accession>A0ABT9A5M4</accession>
<sequence>MVLRSNRLRLHVGASRVHRWLALIIGVQLLLWFASGLIMSLLPIDRVRGERLVERVSPATLDQARPRAPLDLVLREANKPAREVRYRLLLGREVAEVELSDGAVVLQDAETGKRIPPLNAAMARAVAVQAYRGVAPTPSVRAILTASTEYKATLPAWRVDFPDHDATRIYVAQNSGRIVAVRNGTWRLYDFFWGLHIMDWKNHEDFNTPWLIGFAAGGLALAIAGSVLLYFRWPRKRRRKNRTSMGNSGAGAKGDDQ</sequence>
<proteinExistence type="predicted"/>
<evidence type="ECO:0000313" key="2">
    <source>
        <dbReference type="EMBL" id="MDO7844281.1"/>
    </source>
</evidence>
<protein>
    <submittedName>
        <fullName evidence="2">PepSY domain-containing protein</fullName>
    </submittedName>
</protein>
<comment type="caution">
    <text evidence="2">The sequence shown here is derived from an EMBL/GenBank/DDBJ whole genome shotgun (WGS) entry which is preliminary data.</text>
</comment>
<dbReference type="Pfam" id="PF03929">
    <property type="entry name" value="PepSY_TM"/>
    <property type="match status" value="1"/>
</dbReference>
<dbReference type="RefSeq" id="WP_179563642.1">
    <property type="nucleotide sequence ID" value="NZ_JAUQSZ010000014.1"/>
</dbReference>
<feature type="transmembrane region" description="Helical" evidence="1">
    <location>
        <begin position="210"/>
        <end position="231"/>
    </location>
</feature>
<keyword evidence="1" id="KW-1133">Transmembrane helix</keyword>
<evidence type="ECO:0000256" key="1">
    <source>
        <dbReference type="SAM" id="Phobius"/>
    </source>
</evidence>
<keyword evidence="1" id="KW-0472">Membrane</keyword>
<gene>
    <name evidence="2" type="ORF">Q5H94_18275</name>
</gene>
<organism evidence="2 3">
    <name type="scientific">Sphingomonas immobilis</name>
    <dbReference type="NCBI Taxonomy" id="3063997"/>
    <lineage>
        <taxon>Bacteria</taxon>
        <taxon>Pseudomonadati</taxon>
        <taxon>Pseudomonadota</taxon>
        <taxon>Alphaproteobacteria</taxon>
        <taxon>Sphingomonadales</taxon>
        <taxon>Sphingomonadaceae</taxon>
        <taxon>Sphingomonas</taxon>
    </lineage>
</organism>